<dbReference type="EMBL" id="CP090171">
    <property type="protein sequence ID" value="UJO22346.1"/>
    <property type="molecule type" value="Genomic_DNA"/>
</dbReference>
<dbReference type="OrthoDB" id="2993351at2759"/>
<accession>A0A9Q8UTX7</accession>
<evidence type="ECO:0000259" key="1">
    <source>
        <dbReference type="Pfam" id="PF12417"/>
    </source>
</evidence>
<dbReference type="PANTHER" id="PTHR40780">
    <property type="entry name" value="DUF3669 DOMAIN-CONTAINING PROTEIN"/>
    <property type="match status" value="1"/>
</dbReference>
<dbReference type="RefSeq" id="XP_047766712.1">
    <property type="nucleotide sequence ID" value="XM_047908962.1"/>
</dbReference>
<evidence type="ECO:0000313" key="2">
    <source>
        <dbReference type="EMBL" id="UJO22346.1"/>
    </source>
</evidence>
<reference evidence="2" key="1">
    <citation type="submission" date="2021-12" db="EMBL/GenBank/DDBJ databases">
        <authorList>
            <person name="Zaccaron A."/>
            <person name="Stergiopoulos I."/>
        </authorList>
    </citation>
    <scope>NUCLEOTIDE SEQUENCE</scope>
    <source>
        <strain evidence="2">Race5_Kim</strain>
    </source>
</reference>
<dbReference type="Proteomes" id="UP000756132">
    <property type="component" value="Chromosome 9"/>
</dbReference>
<dbReference type="GeneID" id="71989692"/>
<reference evidence="2" key="2">
    <citation type="journal article" date="2022" name="Microb. Genom.">
        <title>A chromosome-scale genome assembly of the tomato pathogen Cladosporium fulvum reveals a compartmentalized genome architecture and the presence of a dispensable chromosome.</title>
        <authorList>
            <person name="Zaccaron A.Z."/>
            <person name="Chen L.H."/>
            <person name="Samaras A."/>
            <person name="Stergiopoulos I."/>
        </authorList>
    </citation>
    <scope>NUCLEOTIDE SEQUENCE</scope>
    <source>
        <strain evidence="2">Race5_Kim</strain>
    </source>
</reference>
<proteinExistence type="predicted"/>
<dbReference type="AlphaFoldDB" id="A0A9Q8UTX7"/>
<evidence type="ECO:0000313" key="3">
    <source>
        <dbReference type="Proteomes" id="UP000756132"/>
    </source>
</evidence>
<gene>
    <name evidence="2" type="ORF">CLAFUR5_09814</name>
</gene>
<keyword evidence="3" id="KW-1185">Reference proteome</keyword>
<protein>
    <recommendedName>
        <fullName evidence="1">DUF3669 domain-containing protein</fullName>
    </recommendedName>
</protein>
<sequence>MPTPYRKIGRGACESVKPGAPPSRYFKLRNKPLHLNQLRALRCPVEVYARAVADALALLYWDAQVDAHDVEFVLAPKGSRHRESACWDHEILGEHTMWILDFDLVRKIDLNEQGVEKCVQAFSMNDSYYPRPGGLDAGLWAVFKTRFLESSEVVLGASELPRLLVRRLEEEGVKRRERARALNEEGE</sequence>
<dbReference type="KEGG" id="ffu:CLAFUR5_09814"/>
<name>A0A9Q8UTX7_PASFU</name>
<dbReference type="InterPro" id="IPR022137">
    <property type="entry name" value="Znf_prot_DUF3669"/>
</dbReference>
<dbReference type="OMA" id="HRESACW"/>
<feature type="domain" description="DUF3669" evidence="1">
    <location>
        <begin position="97"/>
        <end position="157"/>
    </location>
</feature>
<dbReference type="Pfam" id="PF12417">
    <property type="entry name" value="DUF3669"/>
    <property type="match status" value="1"/>
</dbReference>
<dbReference type="PANTHER" id="PTHR40780:SF3">
    <property type="entry name" value="DUF3669 DOMAIN-CONTAINING PROTEIN"/>
    <property type="match status" value="1"/>
</dbReference>
<organism evidence="2 3">
    <name type="scientific">Passalora fulva</name>
    <name type="common">Tomato leaf mold</name>
    <name type="synonym">Cladosporium fulvum</name>
    <dbReference type="NCBI Taxonomy" id="5499"/>
    <lineage>
        <taxon>Eukaryota</taxon>
        <taxon>Fungi</taxon>
        <taxon>Dikarya</taxon>
        <taxon>Ascomycota</taxon>
        <taxon>Pezizomycotina</taxon>
        <taxon>Dothideomycetes</taxon>
        <taxon>Dothideomycetidae</taxon>
        <taxon>Mycosphaerellales</taxon>
        <taxon>Mycosphaerellaceae</taxon>
        <taxon>Fulvia</taxon>
    </lineage>
</organism>